<dbReference type="eggNOG" id="ENOG502RB1E">
    <property type="taxonomic scope" value="Eukaryota"/>
</dbReference>
<organism evidence="1 2">
    <name type="scientific">Mucor circinelloides f. circinelloides (strain 1006PhL)</name>
    <name type="common">Mucormycosis agent</name>
    <name type="synonym">Calyptromyces circinelloides</name>
    <dbReference type="NCBI Taxonomy" id="1220926"/>
    <lineage>
        <taxon>Eukaryota</taxon>
        <taxon>Fungi</taxon>
        <taxon>Fungi incertae sedis</taxon>
        <taxon>Mucoromycota</taxon>
        <taxon>Mucoromycotina</taxon>
        <taxon>Mucoromycetes</taxon>
        <taxon>Mucorales</taxon>
        <taxon>Mucorineae</taxon>
        <taxon>Mucoraceae</taxon>
        <taxon>Mucor</taxon>
    </lineage>
</organism>
<proteinExistence type="predicted"/>
<dbReference type="OrthoDB" id="2289193at2759"/>
<keyword evidence="2" id="KW-1185">Reference proteome</keyword>
<protein>
    <submittedName>
        <fullName evidence="1">Uncharacterized protein</fullName>
    </submittedName>
</protein>
<gene>
    <name evidence="1" type="ORF">HMPREF1544_00079</name>
</gene>
<dbReference type="InParanoid" id="S2KKS8"/>
<dbReference type="InterPro" id="IPR036397">
    <property type="entry name" value="RNaseH_sf"/>
</dbReference>
<dbReference type="AlphaFoldDB" id="S2KKS8"/>
<dbReference type="Gene3D" id="3.30.420.10">
    <property type="entry name" value="Ribonuclease H-like superfamily/Ribonuclease H"/>
    <property type="match status" value="1"/>
</dbReference>
<accession>S2KKS8</accession>
<name>S2KKS8_MUCC1</name>
<evidence type="ECO:0000313" key="1">
    <source>
        <dbReference type="EMBL" id="EPB93005.1"/>
    </source>
</evidence>
<sequence>MKNECNLSLKKAKFQHADINSEAKIQERFDWIRNWDETDMDFRKYCVFLDESAFHIDMKRFMAWSKKKDLLLW</sequence>
<reference evidence="2" key="1">
    <citation type="submission" date="2013-05" db="EMBL/GenBank/DDBJ databases">
        <title>The Genome sequence of Mucor circinelloides f. circinelloides 1006PhL.</title>
        <authorList>
            <consortium name="The Broad Institute Genomics Platform"/>
            <person name="Cuomo C."/>
            <person name="Earl A."/>
            <person name="Findley K."/>
            <person name="Lee S.C."/>
            <person name="Walker B."/>
            <person name="Young S."/>
            <person name="Zeng Q."/>
            <person name="Gargeya S."/>
            <person name="Fitzgerald M."/>
            <person name="Haas B."/>
            <person name="Abouelleil A."/>
            <person name="Allen A.W."/>
            <person name="Alvarado L."/>
            <person name="Arachchi H.M."/>
            <person name="Berlin A.M."/>
            <person name="Chapman S.B."/>
            <person name="Gainer-Dewar J."/>
            <person name="Goldberg J."/>
            <person name="Griggs A."/>
            <person name="Gujja S."/>
            <person name="Hansen M."/>
            <person name="Howarth C."/>
            <person name="Imamovic A."/>
            <person name="Ireland A."/>
            <person name="Larimer J."/>
            <person name="McCowan C."/>
            <person name="Murphy C."/>
            <person name="Pearson M."/>
            <person name="Poon T.W."/>
            <person name="Priest M."/>
            <person name="Roberts A."/>
            <person name="Saif S."/>
            <person name="Shea T."/>
            <person name="Sisk P."/>
            <person name="Sykes S."/>
            <person name="Wortman J."/>
            <person name="Nusbaum C."/>
            <person name="Birren B."/>
        </authorList>
    </citation>
    <scope>NUCLEOTIDE SEQUENCE [LARGE SCALE GENOMIC DNA]</scope>
    <source>
        <strain evidence="2">1006PhL</strain>
    </source>
</reference>
<dbReference type="OMA" id="FQHADIN"/>
<dbReference type="EMBL" id="KE123896">
    <property type="protein sequence ID" value="EPB93005.1"/>
    <property type="molecule type" value="Genomic_DNA"/>
</dbReference>
<dbReference type="GO" id="GO:0003676">
    <property type="term" value="F:nucleic acid binding"/>
    <property type="evidence" value="ECO:0007669"/>
    <property type="project" value="InterPro"/>
</dbReference>
<dbReference type="Proteomes" id="UP000014254">
    <property type="component" value="Unassembled WGS sequence"/>
</dbReference>
<dbReference type="STRING" id="1220926.S2KKS8"/>
<dbReference type="VEuPathDB" id="FungiDB:HMPREF1544_00079"/>
<evidence type="ECO:0000313" key="2">
    <source>
        <dbReference type="Proteomes" id="UP000014254"/>
    </source>
</evidence>